<feature type="transmembrane region" description="Helical" evidence="1">
    <location>
        <begin position="199"/>
        <end position="218"/>
    </location>
</feature>
<evidence type="ECO:0000313" key="3">
    <source>
        <dbReference type="Proteomes" id="UP000293162"/>
    </source>
</evidence>
<keyword evidence="3" id="KW-1185">Reference proteome</keyword>
<feature type="transmembrane region" description="Helical" evidence="1">
    <location>
        <begin position="80"/>
        <end position="98"/>
    </location>
</feature>
<accession>A0A4V1ZCG9</accession>
<keyword evidence="1" id="KW-0472">Membrane</keyword>
<feature type="transmembrane region" description="Helical" evidence="1">
    <location>
        <begin position="170"/>
        <end position="193"/>
    </location>
</feature>
<feature type="transmembrane region" description="Helical" evidence="1">
    <location>
        <begin position="110"/>
        <end position="134"/>
    </location>
</feature>
<evidence type="ECO:0000313" key="2">
    <source>
        <dbReference type="EMBL" id="RYU92620.1"/>
    </source>
</evidence>
<sequence>MIKVAVITLLLVVELTIFYKIDSTLAYPFRGGIHLLMAYWYYSERKGSLNQTDKLFLISCLIPAITPIPIYVFGFTWGTLLEAVLLLVSYQLLIRIYHLEGAKIRLRTNFNTIFKVFIPCVVFPLTYFLFVVFPVLKPDILLITFIYLIQVMYMAVLSAYLPFPEKSKLYISLGMFFILFASGASVHRVYVAAYEFDYGIVRITANLGRILIIFGLLNRMKREEFLPKLV</sequence>
<protein>
    <recommendedName>
        <fullName evidence="4">Lysoplasmalogenase</fullName>
    </recommendedName>
</protein>
<proteinExistence type="predicted"/>
<name>A0A4V1ZCG9_9BACT</name>
<reference evidence="2 3" key="1">
    <citation type="submission" date="2019-02" db="EMBL/GenBank/DDBJ databases">
        <title>Bacterial novel species Emticicia sp. 17J42-9 isolated from soil.</title>
        <authorList>
            <person name="Jung H.-Y."/>
        </authorList>
    </citation>
    <scope>NUCLEOTIDE SEQUENCE [LARGE SCALE GENOMIC DNA]</scope>
    <source>
        <strain evidence="2 3">17J42-9</strain>
    </source>
</reference>
<dbReference type="AlphaFoldDB" id="A0A4V1ZCG9"/>
<dbReference type="OrthoDB" id="952250at2"/>
<evidence type="ECO:0000256" key="1">
    <source>
        <dbReference type="SAM" id="Phobius"/>
    </source>
</evidence>
<gene>
    <name evidence="2" type="ORF">EWM59_26195</name>
</gene>
<comment type="caution">
    <text evidence="2">The sequence shown here is derived from an EMBL/GenBank/DDBJ whole genome shotgun (WGS) entry which is preliminary data.</text>
</comment>
<dbReference type="EMBL" id="SEWF01000082">
    <property type="protein sequence ID" value="RYU92620.1"/>
    <property type="molecule type" value="Genomic_DNA"/>
</dbReference>
<evidence type="ECO:0008006" key="4">
    <source>
        <dbReference type="Google" id="ProtNLM"/>
    </source>
</evidence>
<keyword evidence="1" id="KW-0812">Transmembrane</keyword>
<keyword evidence="1" id="KW-1133">Transmembrane helix</keyword>
<feature type="transmembrane region" description="Helical" evidence="1">
    <location>
        <begin position="140"/>
        <end position="163"/>
    </location>
</feature>
<organism evidence="2 3">
    <name type="scientific">Emticicia agri</name>
    <dbReference type="NCBI Taxonomy" id="2492393"/>
    <lineage>
        <taxon>Bacteria</taxon>
        <taxon>Pseudomonadati</taxon>
        <taxon>Bacteroidota</taxon>
        <taxon>Cytophagia</taxon>
        <taxon>Cytophagales</taxon>
        <taxon>Leadbetterellaceae</taxon>
        <taxon>Emticicia</taxon>
    </lineage>
</organism>
<dbReference type="RefSeq" id="WP_130024187.1">
    <property type="nucleotide sequence ID" value="NZ_SEWF01000082.1"/>
</dbReference>
<dbReference type="Proteomes" id="UP000293162">
    <property type="component" value="Unassembled WGS sequence"/>
</dbReference>